<dbReference type="InterPro" id="IPR009057">
    <property type="entry name" value="Homeodomain-like_sf"/>
</dbReference>
<dbReference type="GO" id="GO:0000976">
    <property type="term" value="F:transcription cis-regulatory region binding"/>
    <property type="evidence" value="ECO:0007669"/>
    <property type="project" value="TreeGrafter"/>
</dbReference>
<protein>
    <submittedName>
        <fullName evidence="5">AraC-type DNA-binding protein</fullName>
    </submittedName>
</protein>
<dbReference type="PRINTS" id="PR00032">
    <property type="entry name" value="HTHARAC"/>
</dbReference>
<dbReference type="SMART" id="SM00342">
    <property type="entry name" value="HTH_ARAC"/>
    <property type="match status" value="1"/>
</dbReference>
<dbReference type="PANTHER" id="PTHR47894">
    <property type="entry name" value="HTH-TYPE TRANSCRIPTIONAL REGULATOR GADX"/>
    <property type="match status" value="1"/>
</dbReference>
<evidence type="ECO:0000256" key="2">
    <source>
        <dbReference type="ARBA" id="ARBA00023125"/>
    </source>
</evidence>
<dbReference type="AlphaFoldDB" id="A0A1H6C7F9"/>
<dbReference type="PROSITE" id="PS01124">
    <property type="entry name" value="HTH_ARAC_FAMILY_2"/>
    <property type="match status" value="1"/>
</dbReference>
<reference evidence="6" key="1">
    <citation type="submission" date="2016-10" db="EMBL/GenBank/DDBJ databases">
        <authorList>
            <person name="Varghese N."/>
            <person name="Submissions S."/>
        </authorList>
    </citation>
    <scope>NUCLEOTIDE SEQUENCE [LARGE SCALE GENOMIC DNA]</scope>
    <source>
        <strain evidence="6">CGMCC 1.7062</strain>
    </source>
</reference>
<keyword evidence="1" id="KW-0805">Transcription regulation</keyword>
<evidence type="ECO:0000313" key="6">
    <source>
        <dbReference type="Proteomes" id="UP000236721"/>
    </source>
</evidence>
<dbReference type="GO" id="GO:0005829">
    <property type="term" value="C:cytosol"/>
    <property type="evidence" value="ECO:0007669"/>
    <property type="project" value="TreeGrafter"/>
</dbReference>
<dbReference type="Proteomes" id="UP000236721">
    <property type="component" value="Unassembled WGS sequence"/>
</dbReference>
<keyword evidence="2 5" id="KW-0238">DNA-binding</keyword>
<name>A0A1H6C7F9_9VIBR</name>
<keyword evidence="6" id="KW-1185">Reference proteome</keyword>
<dbReference type="InterPro" id="IPR018060">
    <property type="entry name" value="HTH_AraC"/>
</dbReference>
<dbReference type="Gene3D" id="1.10.10.60">
    <property type="entry name" value="Homeodomain-like"/>
    <property type="match status" value="1"/>
</dbReference>
<dbReference type="SUPFAM" id="SSF46689">
    <property type="entry name" value="Homeodomain-like"/>
    <property type="match status" value="1"/>
</dbReference>
<dbReference type="EMBL" id="FNVG01000032">
    <property type="protein sequence ID" value="SEG68901.1"/>
    <property type="molecule type" value="Genomic_DNA"/>
</dbReference>
<dbReference type="OrthoDB" id="6396588at2"/>
<dbReference type="InterPro" id="IPR020449">
    <property type="entry name" value="Tscrpt_reg_AraC-type_HTH"/>
</dbReference>
<dbReference type="Pfam" id="PF12833">
    <property type="entry name" value="HTH_18"/>
    <property type="match status" value="1"/>
</dbReference>
<dbReference type="PANTHER" id="PTHR47894:SF1">
    <property type="entry name" value="HTH-TYPE TRANSCRIPTIONAL REGULATOR VQSM"/>
    <property type="match status" value="1"/>
</dbReference>
<dbReference type="RefSeq" id="WP_103882261.1">
    <property type="nucleotide sequence ID" value="NZ_FNVG01000032.1"/>
</dbReference>
<feature type="domain" description="HTH araC/xylS-type" evidence="4">
    <location>
        <begin position="244"/>
        <end position="341"/>
    </location>
</feature>
<proteinExistence type="predicted"/>
<evidence type="ECO:0000256" key="3">
    <source>
        <dbReference type="ARBA" id="ARBA00023163"/>
    </source>
</evidence>
<organism evidence="5 6">
    <name type="scientific">Vibrio hangzhouensis</name>
    <dbReference type="NCBI Taxonomy" id="462991"/>
    <lineage>
        <taxon>Bacteria</taxon>
        <taxon>Pseudomonadati</taxon>
        <taxon>Pseudomonadota</taxon>
        <taxon>Gammaproteobacteria</taxon>
        <taxon>Vibrionales</taxon>
        <taxon>Vibrionaceae</taxon>
        <taxon>Vibrio</taxon>
    </lineage>
</organism>
<dbReference type="PROSITE" id="PS00041">
    <property type="entry name" value="HTH_ARAC_FAMILY_1"/>
    <property type="match status" value="1"/>
</dbReference>
<evidence type="ECO:0000313" key="5">
    <source>
        <dbReference type="EMBL" id="SEG68901.1"/>
    </source>
</evidence>
<sequence length="342" mass="38525">MQSSEVLEAASARQIIDVHWLRSLDGAAKCYGLNIADGIHQWPEQLARTKVSLDMLEAAIEVVAKHPRAFDIVIDAGTSITAMCSGVLGAFLYSAPSVDAMLKYFEQFSFVFCPAVKLVFIHRQNEKSELWMLRHDDDKGVPTFSNLGFSYYCIALITFIRSTQKESCTVEFFFESDPLDEDVLADLEQRFDCRIFYGHKIRRIALPSWYVNKVSSYANPELNATLVAPMHFSAKSALNSSLAEQVFAVFKQYAMDDLTLDTVAAHFHMSSRTLMRKLGAQSLSFRSLLDSYKLEKAISLSANPNTNLTQIALELGFRDLSSFSRAFKRWTGETPKSLFKGR</sequence>
<gene>
    <name evidence="5" type="ORF">SAMN04488244_13239</name>
</gene>
<evidence type="ECO:0000256" key="1">
    <source>
        <dbReference type="ARBA" id="ARBA00023015"/>
    </source>
</evidence>
<accession>A0A1H6C7F9</accession>
<keyword evidence="3" id="KW-0804">Transcription</keyword>
<dbReference type="InterPro" id="IPR018062">
    <property type="entry name" value="HTH_AraC-typ_CS"/>
</dbReference>
<evidence type="ECO:0000259" key="4">
    <source>
        <dbReference type="PROSITE" id="PS01124"/>
    </source>
</evidence>
<dbReference type="GO" id="GO:0003700">
    <property type="term" value="F:DNA-binding transcription factor activity"/>
    <property type="evidence" value="ECO:0007669"/>
    <property type="project" value="InterPro"/>
</dbReference>